<dbReference type="EMBL" id="JAQQLI010000013">
    <property type="protein sequence ID" value="MDC7786164.1"/>
    <property type="molecule type" value="Genomic_DNA"/>
</dbReference>
<dbReference type="Proteomes" id="UP001165652">
    <property type="component" value="Unassembled WGS sequence"/>
</dbReference>
<organism evidence="2 3">
    <name type="scientific">Rhodoplanes tepidamans</name>
    <name type="common">Rhodoplanes cryptolactis</name>
    <dbReference type="NCBI Taxonomy" id="200616"/>
    <lineage>
        <taxon>Bacteria</taxon>
        <taxon>Pseudomonadati</taxon>
        <taxon>Pseudomonadota</taxon>
        <taxon>Alphaproteobacteria</taxon>
        <taxon>Hyphomicrobiales</taxon>
        <taxon>Nitrobacteraceae</taxon>
        <taxon>Rhodoplanes</taxon>
    </lineage>
</organism>
<accession>A0ABT5J983</accession>
<reference evidence="2" key="1">
    <citation type="journal article" date="2023" name="Microbiol Resour">
        <title>Genome Sequences of Rhodoplanes serenus and Two Thermotolerant Strains, Rhodoplanes tepidamans and 'Rhodoplanes cryptolactis,' Further Refine the Genus.</title>
        <authorList>
            <person name="Rayyan A.A."/>
            <person name="Kyndt J.A."/>
        </authorList>
    </citation>
    <scope>NUCLEOTIDE SEQUENCE</scope>
    <source>
        <strain evidence="2">DSM 9987</strain>
    </source>
</reference>
<protein>
    <submittedName>
        <fullName evidence="2">HlyU family transcriptional regulator</fullName>
    </submittedName>
</protein>
<dbReference type="RefSeq" id="WP_272777009.1">
    <property type="nucleotide sequence ID" value="NZ_JAQQLI010000013.1"/>
</dbReference>
<dbReference type="InterPro" id="IPR018772">
    <property type="entry name" value="Transcription_activator_HlyU"/>
</dbReference>
<reference evidence="2" key="2">
    <citation type="submission" date="2023-02" db="EMBL/GenBank/DDBJ databases">
        <authorList>
            <person name="Rayyan A."/>
            <person name="Meyer T."/>
            <person name="Kyndt J.A."/>
        </authorList>
    </citation>
    <scope>NUCLEOTIDE SEQUENCE</scope>
    <source>
        <strain evidence="2">DSM 9987</strain>
    </source>
</reference>
<keyword evidence="3" id="KW-1185">Reference proteome</keyword>
<proteinExistence type="predicted"/>
<dbReference type="Pfam" id="PF10115">
    <property type="entry name" value="HlyU"/>
    <property type="match status" value="1"/>
</dbReference>
<evidence type="ECO:0000313" key="3">
    <source>
        <dbReference type="Proteomes" id="UP001165652"/>
    </source>
</evidence>
<evidence type="ECO:0000313" key="2">
    <source>
        <dbReference type="EMBL" id="MDC7786164.1"/>
    </source>
</evidence>
<feature type="region of interest" description="Disordered" evidence="1">
    <location>
        <begin position="1"/>
        <end position="21"/>
    </location>
</feature>
<sequence>MSFLKSLFGGRTAAPAPPPRGEPVAYKGYVIRAEPFQNNGQYQTAGVIEKEVDGVRKEHRFIRADSHASLDDATSFSLSKARQIVDLQGDRMFE</sequence>
<gene>
    <name evidence="2" type="ORF">PQJ73_10770</name>
</gene>
<name>A0ABT5J983_RHOTP</name>
<evidence type="ECO:0000256" key="1">
    <source>
        <dbReference type="SAM" id="MobiDB-lite"/>
    </source>
</evidence>
<comment type="caution">
    <text evidence="2">The sequence shown here is derived from an EMBL/GenBank/DDBJ whole genome shotgun (WGS) entry which is preliminary data.</text>
</comment>